<dbReference type="EC" id="6.3.4.15" evidence="5"/>
<name>G7WCT5_DESOD</name>
<dbReference type="Gene3D" id="1.10.10.10">
    <property type="entry name" value="Winged helix-like DNA-binding domain superfamily/Winged helix DNA-binding domain"/>
    <property type="match status" value="1"/>
</dbReference>
<feature type="binding site" evidence="5">
    <location>
        <position position="117"/>
    </location>
    <ligand>
        <name>biotin</name>
        <dbReference type="ChEBI" id="CHEBI:57586"/>
    </ligand>
</feature>
<dbReference type="eggNOG" id="COG1654">
    <property type="taxonomic scope" value="Bacteria"/>
</dbReference>
<dbReference type="HOGENOM" id="CLU_051096_0_0_9"/>
<dbReference type="GO" id="GO:0005737">
    <property type="term" value="C:cytoplasm"/>
    <property type="evidence" value="ECO:0007669"/>
    <property type="project" value="TreeGrafter"/>
</dbReference>
<evidence type="ECO:0000256" key="5">
    <source>
        <dbReference type="HAMAP-Rule" id="MF_00978"/>
    </source>
</evidence>
<evidence type="ECO:0000256" key="2">
    <source>
        <dbReference type="ARBA" id="ARBA00022741"/>
    </source>
</evidence>
<dbReference type="OrthoDB" id="9807064at2"/>
<dbReference type="PATRIC" id="fig|768706.3.peg.1156"/>
<feature type="binding site" evidence="5">
    <location>
        <position position="188"/>
    </location>
    <ligand>
        <name>biotin</name>
        <dbReference type="ChEBI" id="CHEBI:57586"/>
    </ligand>
</feature>
<evidence type="ECO:0000256" key="1">
    <source>
        <dbReference type="ARBA" id="ARBA00022598"/>
    </source>
</evidence>
<dbReference type="InterPro" id="IPR036390">
    <property type="entry name" value="WH_DNA-bd_sf"/>
</dbReference>
<keyword evidence="3 5" id="KW-0067">ATP-binding</keyword>
<keyword evidence="5" id="KW-0805">Transcription regulation</keyword>
<dbReference type="PROSITE" id="PS51733">
    <property type="entry name" value="BPL_LPL_CATALYTIC"/>
    <property type="match status" value="1"/>
</dbReference>
<dbReference type="Proteomes" id="UP000006346">
    <property type="component" value="Chromosome"/>
</dbReference>
<dbReference type="InterPro" id="IPR008988">
    <property type="entry name" value="Transcriptional_repressor_C"/>
</dbReference>
<evidence type="ECO:0000313" key="8">
    <source>
        <dbReference type="Proteomes" id="UP000006346"/>
    </source>
</evidence>
<feature type="domain" description="BPL/LPL catalytic" evidence="6">
    <location>
        <begin position="84"/>
        <end position="261"/>
    </location>
</feature>
<dbReference type="NCBIfam" id="TIGR00121">
    <property type="entry name" value="birA_ligase"/>
    <property type="match status" value="1"/>
</dbReference>
<dbReference type="GO" id="GO:0006355">
    <property type="term" value="P:regulation of DNA-templated transcription"/>
    <property type="evidence" value="ECO:0007669"/>
    <property type="project" value="UniProtKB-UniRule"/>
</dbReference>
<dbReference type="PANTHER" id="PTHR12835:SF5">
    <property type="entry name" value="BIOTIN--PROTEIN LIGASE"/>
    <property type="match status" value="1"/>
</dbReference>
<evidence type="ECO:0000259" key="6">
    <source>
        <dbReference type="PROSITE" id="PS51733"/>
    </source>
</evidence>
<feature type="binding site" evidence="5">
    <location>
        <begin position="121"/>
        <end position="123"/>
    </location>
    <ligand>
        <name>biotin</name>
        <dbReference type="ChEBI" id="CHEBI:57586"/>
    </ligand>
</feature>
<dbReference type="eggNOG" id="COG0340">
    <property type="taxonomic scope" value="Bacteria"/>
</dbReference>
<comment type="similarity">
    <text evidence="5">Belongs to the biotin--protein ligase family.</text>
</comment>
<comment type="function">
    <text evidence="5">Acts both as a biotin--[acetyl-CoA-carboxylase] ligase and a repressor.</text>
</comment>
<dbReference type="InterPro" id="IPR036388">
    <property type="entry name" value="WH-like_DNA-bd_sf"/>
</dbReference>
<dbReference type="SUPFAM" id="SSF46785">
    <property type="entry name" value="Winged helix' DNA-binding domain"/>
    <property type="match status" value="1"/>
</dbReference>
<proteinExistence type="inferred from homology"/>
<keyword evidence="8" id="KW-1185">Reference proteome</keyword>
<dbReference type="GO" id="GO:0003677">
    <property type="term" value="F:DNA binding"/>
    <property type="evidence" value="ECO:0007669"/>
    <property type="project" value="UniProtKB-UniRule"/>
</dbReference>
<keyword evidence="4 5" id="KW-0092">Biotin</keyword>
<dbReference type="Gene3D" id="2.30.30.100">
    <property type="match status" value="1"/>
</dbReference>
<dbReference type="Pfam" id="PF08279">
    <property type="entry name" value="HTH_11"/>
    <property type="match status" value="1"/>
</dbReference>
<dbReference type="GO" id="GO:0009249">
    <property type="term" value="P:protein lipoylation"/>
    <property type="evidence" value="ECO:0007669"/>
    <property type="project" value="UniProtKB-ARBA"/>
</dbReference>
<keyword evidence="5" id="KW-0238">DNA-binding</keyword>
<dbReference type="CDD" id="cd16442">
    <property type="entry name" value="BPL"/>
    <property type="match status" value="1"/>
</dbReference>
<organism evidence="7 8">
    <name type="scientific">Desulfosporosinus orientis (strain ATCC 19365 / DSM 765 / NCIMB 8382 / VKM B-1628 / Singapore I)</name>
    <name type="common">Desulfotomaculum orientis</name>
    <dbReference type="NCBI Taxonomy" id="768706"/>
    <lineage>
        <taxon>Bacteria</taxon>
        <taxon>Bacillati</taxon>
        <taxon>Bacillota</taxon>
        <taxon>Clostridia</taxon>
        <taxon>Eubacteriales</taxon>
        <taxon>Desulfitobacteriaceae</taxon>
        <taxon>Desulfosporosinus</taxon>
    </lineage>
</organism>
<reference evidence="7 8" key="2">
    <citation type="journal article" date="2012" name="J. Bacteriol.">
        <title>Complete genome sequences of Desulfosporosinus orientis DSM765T, Desulfosporosinus youngiae DSM17734T, Desulfosporosinus meridiei DSM13257T, and Desulfosporosinus acidiphilus DSM22704T.</title>
        <authorList>
            <person name="Pester M."/>
            <person name="Brambilla E."/>
            <person name="Alazard D."/>
            <person name="Rattei T."/>
            <person name="Weinmaier T."/>
            <person name="Han J."/>
            <person name="Lucas S."/>
            <person name="Lapidus A."/>
            <person name="Cheng J.F."/>
            <person name="Goodwin L."/>
            <person name="Pitluck S."/>
            <person name="Peters L."/>
            <person name="Ovchinnikova G."/>
            <person name="Teshima H."/>
            <person name="Detter J.C."/>
            <person name="Han C.S."/>
            <person name="Tapia R."/>
            <person name="Land M.L."/>
            <person name="Hauser L."/>
            <person name="Kyrpides N.C."/>
            <person name="Ivanova N.N."/>
            <person name="Pagani I."/>
            <person name="Huntmann M."/>
            <person name="Wei C.L."/>
            <person name="Davenport K.W."/>
            <person name="Daligault H."/>
            <person name="Chain P.S."/>
            <person name="Chen A."/>
            <person name="Mavromatis K."/>
            <person name="Markowitz V."/>
            <person name="Szeto E."/>
            <person name="Mikhailova N."/>
            <person name="Pati A."/>
            <person name="Wagner M."/>
            <person name="Woyke T."/>
            <person name="Ollivier B."/>
            <person name="Klenk H.P."/>
            <person name="Spring S."/>
            <person name="Loy A."/>
        </authorList>
    </citation>
    <scope>NUCLEOTIDE SEQUENCE [LARGE SCALE GENOMIC DNA]</scope>
    <source>
        <strain evidence="8">ATCC 19365 / DSM 765 / NCIMB 8382 / VKM B-1628</strain>
    </source>
</reference>
<evidence type="ECO:0000256" key="4">
    <source>
        <dbReference type="ARBA" id="ARBA00023267"/>
    </source>
</evidence>
<gene>
    <name evidence="5" type="primary">birA</name>
    <name evidence="7" type="ordered locus">Desor_1174</name>
</gene>
<keyword evidence="2 5" id="KW-0547">Nucleotide-binding</keyword>
<protein>
    <recommendedName>
        <fullName evidence="5">Bifunctional ligase/repressor BirA</fullName>
    </recommendedName>
    <alternativeName>
        <fullName evidence="5">Biotin--[acetyl-CoA-carboxylase] ligase</fullName>
        <ecNumber evidence="5">6.3.4.15</ecNumber>
    </alternativeName>
    <alternativeName>
        <fullName evidence="5">Biotin--protein ligase</fullName>
    </alternativeName>
    <alternativeName>
        <fullName evidence="5">Biotin-[acetyl-CoA carboxylase] synthetase</fullName>
    </alternativeName>
</protein>
<dbReference type="Pfam" id="PF02237">
    <property type="entry name" value="BPL_C"/>
    <property type="match status" value="1"/>
</dbReference>
<dbReference type="GO" id="GO:0004077">
    <property type="term" value="F:biotin--[biotin carboxyl-carrier protein] ligase activity"/>
    <property type="evidence" value="ECO:0007669"/>
    <property type="project" value="UniProtKB-UniRule"/>
</dbReference>
<dbReference type="GO" id="GO:0005524">
    <property type="term" value="F:ATP binding"/>
    <property type="evidence" value="ECO:0007669"/>
    <property type="project" value="UniProtKB-UniRule"/>
</dbReference>
<feature type="binding site" evidence="5">
    <location>
        <begin position="93"/>
        <end position="95"/>
    </location>
    <ligand>
        <name>biotin</name>
        <dbReference type="ChEBI" id="CHEBI:57586"/>
    </ligand>
</feature>
<dbReference type="InterPro" id="IPR030855">
    <property type="entry name" value="Bifunct_BirA"/>
</dbReference>
<dbReference type="KEGG" id="dor:Desor_1174"/>
<comment type="catalytic activity">
    <reaction evidence="5">
        <text>biotin + L-lysyl-[protein] + ATP = N(6)-biotinyl-L-lysyl-[protein] + AMP + diphosphate + H(+)</text>
        <dbReference type="Rhea" id="RHEA:11756"/>
        <dbReference type="Rhea" id="RHEA-COMP:9752"/>
        <dbReference type="Rhea" id="RHEA-COMP:10505"/>
        <dbReference type="ChEBI" id="CHEBI:15378"/>
        <dbReference type="ChEBI" id="CHEBI:29969"/>
        <dbReference type="ChEBI" id="CHEBI:30616"/>
        <dbReference type="ChEBI" id="CHEBI:33019"/>
        <dbReference type="ChEBI" id="CHEBI:57586"/>
        <dbReference type="ChEBI" id="CHEBI:83144"/>
        <dbReference type="ChEBI" id="CHEBI:456215"/>
        <dbReference type="EC" id="6.3.4.15"/>
    </reaction>
</comment>
<dbReference type="PANTHER" id="PTHR12835">
    <property type="entry name" value="BIOTIN PROTEIN LIGASE"/>
    <property type="match status" value="1"/>
</dbReference>
<feature type="DNA-binding region" description="H-T-H motif" evidence="5">
    <location>
        <begin position="21"/>
        <end position="40"/>
    </location>
</feature>
<dbReference type="SUPFAM" id="SSF50037">
    <property type="entry name" value="C-terminal domain of transcriptional repressors"/>
    <property type="match status" value="1"/>
</dbReference>
<reference evidence="8" key="1">
    <citation type="submission" date="2011-11" db="EMBL/GenBank/DDBJ databases">
        <title>Complete sequence of Desulfosporosinus orientis DSM 765.</title>
        <authorList>
            <person name="Lucas S."/>
            <person name="Han J."/>
            <person name="Lapidus A."/>
            <person name="Cheng J.-F."/>
            <person name="Goodwin L."/>
            <person name="Pitluck S."/>
            <person name="Peters L."/>
            <person name="Ovchinnikova G."/>
            <person name="Teshima H."/>
            <person name="Detter J.C."/>
            <person name="Han C."/>
            <person name="Tapia R."/>
            <person name="Land M."/>
            <person name="Hauser L."/>
            <person name="Kyrpides N."/>
            <person name="Ivanova N."/>
            <person name="Pagani I."/>
            <person name="Pester M."/>
            <person name="Spring S."/>
            <person name="Ollivier B."/>
            <person name="Rattei T."/>
            <person name="Klenk H.-P."/>
            <person name="Wagner M."/>
            <person name="Loy A."/>
            <person name="Woyke T."/>
        </authorList>
    </citation>
    <scope>NUCLEOTIDE SEQUENCE [LARGE SCALE GENOMIC DNA]</scope>
    <source>
        <strain evidence="8">ATCC 19365 / DSM 765 / NCIMB 8382 / VKM B-1628</strain>
    </source>
</reference>
<keyword evidence="1 5" id="KW-0436">Ligase</keyword>
<dbReference type="InterPro" id="IPR004143">
    <property type="entry name" value="BPL_LPL_catalytic"/>
</dbReference>
<sequence>MSMRDAVLQALKEKNGEWLSGEMLSESLRVSRTTIWNHIKALLAEGYEVESSPKKGYRLSSPPDILSPDEVCPGLACEVFGRKEYIYYQEIDSTNSQARTLASKGYPEGTLVVADMQTTGRGRRGRSWYSPRNQGIYMSLILRPVLPMKEISRISLLVAVAVAETLEEELDLPARIKWPNDILVNNKKIAGILSEVVSDMDGIEYIVVGIGLNINNQLQDFPSDLRTPATSVRVEDQRLVSRVKVLQGLLVRLERRYFDLLAGSFEGTLEKGKSLSLAIGQELKLDTINGVIIGQAVDIDDYGFLLLRDQSGIIHTIMSGEITILS</sequence>
<dbReference type="SUPFAM" id="SSF55681">
    <property type="entry name" value="Class II aaRS and biotin synthetases"/>
    <property type="match status" value="1"/>
</dbReference>
<dbReference type="EMBL" id="CP003108">
    <property type="protein sequence ID" value="AET66841.1"/>
    <property type="molecule type" value="Genomic_DNA"/>
</dbReference>
<evidence type="ECO:0000256" key="3">
    <source>
        <dbReference type="ARBA" id="ARBA00022840"/>
    </source>
</evidence>
<keyword evidence="5" id="KW-0678">Repressor</keyword>
<keyword evidence="5" id="KW-0804">Transcription</keyword>
<evidence type="ECO:0000313" key="7">
    <source>
        <dbReference type="EMBL" id="AET66841.1"/>
    </source>
</evidence>
<dbReference type="InterPro" id="IPR004408">
    <property type="entry name" value="Biotin_CoA_COase_ligase"/>
</dbReference>
<dbReference type="InterPro" id="IPR013196">
    <property type="entry name" value="HTH_11"/>
</dbReference>
<dbReference type="InterPro" id="IPR045864">
    <property type="entry name" value="aa-tRNA-synth_II/BPL/LPL"/>
</dbReference>
<dbReference type="GO" id="GO:0016740">
    <property type="term" value="F:transferase activity"/>
    <property type="evidence" value="ECO:0007669"/>
    <property type="project" value="UniProtKB-ARBA"/>
</dbReference>
<dbReference type="AlphaFoldDB" id="G7WCT5"/>
<dbReference type="Pfam" id="PF03099">
    <property type="entry name" value="BPL_LplA_LipB"/>
    <property type="match status" value="1"/>
</dbReference>
<dbReference type="InterPro" id="IPR003142">
    <property type="entry name" value="BPL_C"/>
</dbReference>
<dbReference type="STRING" id="768706.Desor_1174"/>
<accession>G7WCT5</accession>
<dbReference type="Gene3D" id="3.30.930.10">
    <property type="entry name" value="Bira Bifunctional Protein, Domain 2"/>
    <property type="match status" value="1"/>
</dbReference>
<dbReference type="HAMAP" id="MF_00978">
    <property type="entry name" value="Bifunct_BirA"/>
    <property type="match status" value="1"/>
</dbReference>